<proteinExistence type="predicted"/>
<dbReference type="EMBL" id="JAVHJO010000014">
    <property type="protein sequence ID" value="KAK6528895.1"/>
    <property type="molecule type" value="Genomic_DNA"/>
</dbReference>
<comment type="caution">
    <text evidence="1">The sequence shown here is derived from an EMBL/GenBank/DDBJ whole genome shotgun (WGS) entry which is preliminary data.</text>
</comment>
<gene>
    <name evidence="1" type="ORF">TWF694_004125</name>
</gene>
<protein>
    <submittedName>
        <fullName evidence="1">Uncharacterized protein</fullName>
    </submittedName>
</protein>
<sequence>MLEGTIMEEFRNSLETSIDRLQPVLPSEEIPGLLTSRQRESNKLCSLDRFTESTLQKSLPRSSPSKLLGVLAQTTIKLKLLKPTLGYRTDKLSEVWREAPVVWGSGIRRTVS</sequence>
<dbReference type="AlphaFoldDB" id="A0AAV9WYF0"/>
<dbReference type="Proteomes" id="UP001365542">
    <property type="component" value="Unassembled WGS sequence"/>
</dbReference>
<evidence type="ECO:0000313" key="2">
    <source>
        <dbReference type="Proteomes" id="UP001365542"/>
    </source>
</evidence>
<organism evidence="1 2">
    <name type="scientific">Orbilia ellipsospora</name>
    <dbReference type="NCBI Taxonomy" id="2528407"/>
    <lineage>
        <taxon>Eukaryota</taxon>
        <taxon>Fungi</taxon>
        <taxon>Dikarya</taxon>
        <taxon>Ascomycota</taxon>
        <taxon>Pezizomycotina</taxon>
        <taxon>Orbiliomycetes</taxon>
        <taxon>Orbiliales</taxon>
        <taxon>Orbiliaceae</taxon>
        <taxon>Orbilia</taxon>
    </lineage>
</organism>
<evidence type="ECO:0000313" key="1">
    <source>
        <dbReference type="EMBL" id="KAK6528895.1"/>
    </source>
</evidence>
<keyword evidence="2" id="KW-1185">Reference proteome</keyword>
<accession>A0AAV9WYF0</accession>
<name>A0AAV9WYF0_9PEZI</name>
<reference evidence="1 2" key="1">
    <citation type="submission" date="2019-10" db="EMBL/GenBank/DDBJ databases">
        <authorList>
            <person name="Palmer J.M."/>
        </authorList>
    </citation>
    <scope>NUCLEOTIDE SEQUENCE [LARGE SCALE GENOMIC DNA]</scope>
    <source>
        <strain evidence="1 2">TWF694</strain>
    </source>
</reference>